<evidence type="ECO:0000313" key="6">
    <source>
        <dbReference type="Proteomes" id="UP000738325"/>
    </source>
</evidence>
<keyword evidence="6" id="KW-1185">Reference proteome</keyword>
<evidence type="ECO:0000313" key="5">
    <source>
        <dbReference type="EMBL" id="KAG0319097.1"/>
    </source>
</evidence>
<dbReference type="Pfam" id="PF20147">
    <property type="entry name" value="Crinkler"/>
    <property type="match status" value="1"/>
</dbReference>
<reference evidence="5" key="1">
    <citation type="journal article" date="2020" name="Fungal Divers.">
        <title>Resolving the Mortierellaceae phylogeny through synthesis of multi-gene phylogenetics and phylogenomics.</title>
        <authorList>
            <person name="Vandepol N."/>
            <person name="Liber J."/>
            <person name="Desiro A."/>
            <person name="Na H."/>
            <person name="Kennedy M."/>
            <person name="Barry K."/>
            <person name="Grigoriev I.V."/>
            <person name="Miller A.N."/>
            <person name="O'Donnell K."/>
            <person name="Stajich J.E."/>
            <person name="Bonito G."/>
        </authorList>
    </citation>
    <scope>NUCLEOTIDE SEQUENCE</scope>
    <source>
        <strain evidence="5">REB-010B</strain>
    </source>
</reference>
<comment type="caution">
    <text evidence="5">The sequence shown here is derived from an EMBL/GenBank/DDBJ whole genome shotgun (WGS) entry which is preliminary data.</text>
</comment>
<name>A0A9P6RFN2_9FUNG</name>
<sequence length="150" mass="16330">MATTFTLFCLVEGESTSSAFPVKTPSADTVGDLKKLIKAENDVDADTLTFWKVSFSISDHVDDEPPISLDTLPEKKKLFPVDEIADVFPDSPAKKTVHILAQRPPPVVDLVSELEFLQCISDAIVGEQQERSAGLSSTHSTVFLSPSPRL</sequence>
<evidence type="ECO:0000256" key="3">
    <source>
        <dbReference type="ARBA" id="ARBA00022525"/>
    </source>
</evidence>
<evidence type="ECO:0000256" key="2">
    <source>
        <dbReference type="ARBA" id="ARBA00004613"/>
    </source>
</evidence>
<dbReference type="GO" id="GO:0005576">
    <property type="term" value="C:extracellular region"/>
    <property type="evidence" value="ECO:0007669"/>
    <property type="project" value="UniProtKB-SubCell"/>
</dbReference>
<accession>A0A9P6RFN2</accession>
<feature type="domain" description="Crinkler effector protein N-terminal" evidence="4">
    <location>
        <begin position="6"/>
        <end position="102"/>
    </location>
</feature>
<protein>
    <recommendedName>
        <fullName evidence="4">Crinkler effector protein N-terminal domain-containing protein</fullName>
    </recommendedName>
</protein>
<gene>
    <name evidence="5" type="ORF">BGZ99_005280</name>
</gene>
<keyword evidence="3" id="KW-0964">Secreted</keyword>
<dbReference type="Proteomes" id="UP000738325">
    <property type="component" value="Unassembled WGS sequence"/>
</dbReference>
<dbReference type="OrthoDB" id="2673191at2759"/>
<evidence type="ECO:0000259" key="4">
    <source>
        <dbReference type="Pfam" id="PF20147"/>
    </source>
</evidence>
<dbReference type="AlphaFoldDB" id="A0A9P6RFN2"/>
<organism evidence="5 6">
    <name type="scientific">Dissophora globulifera</name>
    <dbReference type="NCBI Taxonomy" id="979702"/>
    <lineage>
        <taxon>Eukaryota</taxon>
        <taxon>Fungi</taxon>
        <taxon>Fungi incertae sedis</taxon>
        <taxon>Mucoromycota</taxon>
        <taxon>Mortierellomycotina</taxon>
        <taxon>Mortierellomycetes</taxon>
        <taxon>Mortierellales</taxon>
        <taxon>Mortierellaceae</taxon>
        <taxon>Dissophora</taxon>
    </lineage>
</organism>
<evidence type="ECO:0000256" key="1">
    <source>
        <dbReference type="ARBA" id="ARBA00004340"/>
    </source>
</evidence>
<dbReference type="EMBL" id="JAAAIP010000338">
    <property type="protein sequence ID" value="KAG0319097.1"/>
    <property type="molecule type" value="Genomic_DNA"/>
</dbReference>
<proteinExistence type="predicted"/>
<dbReference type="GO" id="GO:0043657">
    <property type="term" value="C:host cell"/>
    <property type="evidence" value="ECO:0007669"/>
    <property type="project" value="UniProtKB-SubCell"/>
</dbReference>
<comment type="subcellular location">
    <subcellularLocation>
        <location evidence="1">Host cell</location>
    </subcellularLocation>
    <subcellularLocation>
        <location evidence="2">Secreted</location>
    </subcellularLocation>
</comment>
<dbReference type="InterPro" id="IPR045379">
    <property type="entry name" value="Crinkler_N"/>
</dbReference>